<sequence length="119" mass="13779">MIRIKINDQIFTADFNDVPAANELIEKMPFTIHMSDLNNKEKYYYLDCSLSSATAYCPSTIYEGEIMCWSRDTLVIFYRTFSNSYGGYVKLGRIKELDELTSLLKKNQSIEATFSLLEE</sequence>
<accession>A0ABU0E2E3</accession>
<evidence type="ECO:0000313" key="2">
    <source>
        <dbReference type="EMBL" id="MDQ0361064.1"/>
    </source>
</evidence>
<proteinExistence type="predicted"/>
<name>A0ABU0E2E3_9FIRM</name>
<keyword evidence="3" id="KW-1185">Reference proteome</keyword>
<protein>
    <recommendedName>
        <fullName evidence="1">Cyclophilin-like domain-containing protein</fullName>
    </recommendedName>
</protein>
<reference evidence="2 3" key="1">
    <citation type="submission" date="2023-07" db="EMBL/GenBank/DDBJ databases">
        <title>Genomic Encyclopedia of Type Strains, Phase IV (KMG-IV): sequencing the most valuable type-strain genomes for metagenomic binning, comparative biology and taxonomic classification.</title>
        <authorList>
            <person name="Goeker M."/>
        </authorList>
    </citation>
    <scope>NUCLEOTIDE SEQUENCE [LARGE SCALE GENOMIC DNA]</scope>
    <source>
        <strain evidence="2 3">DSM 16784</strain>
    </source>
</reference>
<dbReference type="InterPro" id="IPR041183">
    <property type="entry name" value="Cyclophilin-like"/>
</dbReference>
<organism evidence="2 3">
    <name type="scientific">Breznakia pachnodae</name>
    <dbReference type="NCBI Taxonomy" id="265178"/>
    <lineage>
        <taxon>Bacteria</taxon>
        <taxon>Bacillati</taxon>
        <taxon>Bacillota</taxon>
        <taxon>Erysipelotrichia</taxon>
        <taxon>Erysipelotrichales</taxon>
        <taxon>Erysipelotrichaceae</taxon>
        <taxon>Breznakia</taxon>
    </lineage>
</organism>
<evidence type="ECO:0000313" key="3">
    <source>
        <dbReference type="Proteomes" id="UP001230220"/>
    </source>
</evidence>
<dbReference type="SUPFAM" id="SSF50891">
    <property type="entry name" value="Cyclophilin-like"/>
    <property type="match status" value="1"/>
</dbReference>
<dbReference type="RefSeq" id="WP_307407478.1">
    <property type="nucleotide sequence ID" value="NZ_JAUSUR010000003.1"/>
</dbReference>
<comment type="caution">
    <text evidence="2">The sequence shown here is derived from an EMBL/GenBank/DDBJ whole genome shotgun (WGS) entry which is preliminary data.</text>
</comment>
<dbReference type="Gene3D" id="2.40.100.20">
    <property type="match status" value="1"/>
</dbReference>
<dbReference type="Proteomes" id="UP001230220">
    <property type="component" value="Unassembled WGS sequence"/>
</dbReference>
<gene>
    <name evidence="2" type="ORF">J2S15_001811</name>
</gene>
<dbReference type="InterPro" id="IPR029000">
    <property type="entry name" value="Cyclophilin-like_dom_sf"/>
</dbReference>
<dbReference type="Pfam" id="PF18050">
    <property type="entry name" value="Cyclophil_like2"/>
    <property type="match status" value="1"/>
</dbReference>
<evidence type="ECO:0000259" key="1">
    <source>
        <dbReference type="Pfam" id="PF18050"/>
    </source>
</evidence>
<feature type="domain" description="Cyclophilin-like" evidence="1">
    <location>
        <begin position="4"/>
        <end position="114"/>
    </location>
</feature>
<dbReference type="EMBL" id="JAUSUR010000003">
    <property type="protein sequence ID" value="MDQ0361064.1"/>
    <property type="molecule type" value="Genomic_DNA"/>
</dbReference>